<proteinExistence type="predicted"/>
<evidence type="ECO:0000256" key="6">
    <source>
        <dbReference type="ARBA" id="ARBA00023125"/>
    </source>
</evidence>
<dbReference type="InterPro" id="IPR004107">
    <property type="entry name" value="Integrase_SAM-like_N"/>
</dbReference>
<dbReference type="Gene3D" id="1.10.443.10">
    <property type="entry name" value="Intergrase catalytic core"/>
    <property type="match status" value="1"/>
</dbReference>
<keyword evidence="8" id="KW-0131">Cell cycle</keyword>
<dbReference type="GO" id="GO:0003677">
    <property type="term" value="F:DNA binding"/>
    <property type="evidence" value="ECO:0007669"/>
    <property type="project" value="UniProtKB-UniRule"/>
</dbReference>
<name>A0A3N4PLM4_9BACT</name>
<evidence type="ECO:0000259" key="11">
    <source>
        <dbReference type="PROSITE" id="PS51900"/>
    </source>
</evidence>
<gene>
    <name evidence="12" type="ORF">EGT74_21625</name>
</gene>
<dbReference type="Pfam" id="PF00589">
    <property type="entry name" value="Phage_integrase"/>
    <property type="match status" value="1"/>
</dbReference>
<sequence>MMELPPLAEQFLSYLLLQKRYSQHTVTSYRLDLFQFFQYLRGTYGETPLPEIDAFQVQSWLATGLHSRDESGTAAAVTIRRKISALKSFFKFAVREGALAQSPMFKVVSPKLRKRLPVFVEEKGMQQVEQNEAGGKPLFTDDFEGATKQLILDILYQTGIRRAELVGLKQEGISLYNSHIKVLGKGNKERIIPIGNHLSASIRAYIERKRKELENPDLTYLLVKKDGRPVNAGYVYRTVQAALAQVTTLSKKSPHVLRHTFATHLVNNGADINAVKELLGHASLASTQVYTHNTIEKLKKVYQQAHPKA</sequence>
<keyword evidence="3" id="KW-0132">Cell division</keyword>
<dbReference type="Gene3D" id="1.10.150.130">
    <property type="match status" value="1"/>
</dbReference>
<keyword evidence="13" id="KW-1185">Reference proteome</keyword>
<dbReference type="InterPro" id="IPR044068">
    <property type="entry name" value="CB"/>
</dbReference>
<comment type="caution">
    <text evidence="12">The sequence shown here is derived from an EMBL/GenBank/DDBJ whole genome shotgun (WGS) entry which is preliminary data.</text>
</comment>
<evidence type="ECO:0000259" key="10">
    <source>
        <dbReference type="PROSITE" id="PS51898"/>
    </source>
</evidence>
<keyword evidence="7" id="KW-0233">DNA recombination</keyword>
<evidence type="ECO:0000256" key="8">
    <source>
        <dbReference type="ARBA" id="ARBA00023306"/>
    </source>
</evidence>
<evidence type="ECO:0000256" key="4">
    <source>
        <dbReference type="ARBA" id="ARBA00022829"/>
    </source>
</evidence>
<reference evidence="12 13" key="1">
    <citation type="submission" date="2018-11" db="EMBL/GenBank/DDBJ databases">
        <title>Chitinophaga lutea sp.nov., isolate from arsenic contaminated soil.</title>
        <authorList>
            <person name="Zong Y."/>
        </authorList>
    </citation>
    <scope>NUCLEOTIDE SEQUENCE [LARGE SCALE GENOMIC DNA]</scope>
    <source>
        <strain evidence="12 13">ZY74</strain>
    </source>
</reference>
<dbReference type="GO" id="GO:0015074">
    <property type="term" value="P:DNA integration"/>
    <property type="evidence" value="ECO:0007669"/>
    <property type="project" value="UniProtKB-KW"/>
</dbReference>
<evidence type="ECO:0000256" key="3">
    <source>
        <dbReference type="ARBA" id="ARBA00022618"/>
    </source>
</evidence>
<dbReference type="InterPro" id="IPR050090">
    <property type="entry name" value="Tyrosine_recombinase_XerCD"/>
</dbReference>
<keyword evidence="5" id="KW-0229">DNA integration</keyword>
<dbReference type="RefSeq" id="WP_123848576.1">
    <property type="nucleotide sequence ID" value="NZ_RPDH01000002.1"/>
</dbReference>
<dbReference type="GO" id="GO:0005737">
    <property type="term" value="C:cytoplasm"/>
    <property type="evidence" value="ECO:0007669"/>
    <property type="project" value="UniProtKB-SubCell"/>
</dbReference>
<evidence type="ECO:0000313" key="12">
    <source>
        <dbReference type="EMBL" id="RPE09582.1"/>
    </source>
</evidence>
<accession>A0A3N4PLM4</accession>
<dbReference type="GO" id="GO:0051301">
    <property type="term" value="P:cell division"/>
    <property type="evidence" value="ECO:0007669"/>
    <property type="project" value="UniProtKB-KW"/>
</dbReference>
<keyword evidence="2" id="KW-0963">Cytoplasm</keyword>
<feature type="domain" description="Tyr recombinase" evidence="10">
    <location>
        <begin position="115"/>
        <end position="303"/>
    </location>
</feature>
<dbReference type="EMBL" id="RPDH01000002">
    <property type="protein sequence ID" value="RPE09582.1"/>
    <property type="molecule type" value="Genomic_DNA"/>
</dbReference>
<dbReference type="PANTHER" id="PTHR30349">
    <property type="entry name" value="PHAGE INTEGRASE-RELATED"/>
    <property type="match status" value="1"/>
</dbReference>
<evidence type="ECO:0000256" key="5">
    <source>
        <dbReference type="ARBA" id="ARBA00022908"/>
    </source>
</evidence>
<keyword evidence="6 9" id="KW-0238">DNA-binding</keyword>
<dbReference type="Pfam" id="PF02899">
    <property type="entry name" value="Phage_int_SAM_1"/>
    <property type="match status" value="1"/>
</dbReference>
<dbReference type="Proteomes" id="UP000278351">
    <property type="component" value="Unassembled WGS sequence"/>
</dbReference>
<dbReference type="InterPro" id="IPR013762">
    <property type="entry name" value="Integrase-like_cat_sf"/>
</dbReference>
<dbReference type="GO" id="GO:0006310">
    <property type="term" value="P:DNA recombination"/>
    <property type="evidence" value="ECO:0007669"/>
    <property type="project" value="UniProtKB-KW"/>
</dbReference>
<dbReference type="InterPro" id="IPR002104">
    <property type="entry name" value="Integrase_catalytic"/>
</dbReference>
<evidence type="ECO:0000256" key="1">
    <source>
        <dbReference type="ARBA" id="ARBA00004496"/>
    </source>
</evidence>
<evidence type="ECO:0000313" key="13">
    <source>
        <dbReference type="Proteomes" id="UP000278351"/>
    </source>
</evidence>
<dbReference type="InterPro" id="IPR011010">
    <property type="entry name" value="DNA_brk_join_enz"/>
</dbReference>
<dbReference type="InterPro" id="IPR010998">
    <property type="entry name" value="Integrase_recombinase_N"/>
</dbReference>
<feature type="domain" description="Core-binding (CB)" evidence="11">
    <location>
        <begin position="2"/>
        <end position="94"/>
    </location>
</feature>
<dbReference type="PROSITE" id="PS51900">
    <property type="entry name" value="CB"/>
    <property type="match status" value="1"/>
</dbReference>
<dbReference type="PANTHER" id="PTHR30349:SF77">
    <property type="entry name" value="TYROSINE RECOMBINASE XERC"/>
    <property type="match status" value="1"/>
</dbReference>
<protein>
    <submittedName>
        <fullName evidence="12">Integrase</fullName>
    </submittedName>
</protein>
<dbReference type="GO" id="GO:0007059">
    <property type="term" value="P:chromosome segregation"/>
    <property type="evidence" value="ECO:0007669"/>
    <property type="project" value="UniProtKB-KW"/>
</dbReference>
<evidence type="ECO:0000256" key="7">
    <source>
        <dbReference type="ARBA" id="ARBA00023172"/>
    </source>
</evidence>
<evidence type="ECO:0000256" key="9">
    <source>
        <dbReference type="PROSITE-ProRule" id="PRU01248"/>
    </source>
</evidence>
<organism evidence="12 13">
    <name type="scientific">Chitinophaga lutea</name>
    <dbReference type="NCBI Taxonomy" id="2488634"/>
    <lineage>
        <taxon>Bacteria</taxon>
        <taxon>Pseudomonadati</taxon>
        <taxon>Bacteroidota</taxon>
        <taxon>Chitinophagia</taxon>
        <taxon>Chitinophagales</taxon>
        <taxon>Chitinophagaceae</taxon>
        <taxon>Chitinophaga</taxon>
    </lineage>
</organism>
<dbReference type="OrthoDB" id="9801717at2"/>
<comment type="subcellular location">
    <subcellularLocation>
        <location evidence="1">Cytoplasm</location>
    </subcellularLocation>
</comment>
<evidence type="ECO:0000256" key="2">
    <source>
        <dbReference type="ARBA" id="ARBA00022490"/>
    </source>
</evidence>
<dbReference type="AlphaFoldDB" id="A0A3N4PLM4"/>
<keyword evidence="4" id="KW-0159">Chromosome partition</keyword>
<dbReference type="PROSITE" id="PS51898">
    <property type="entry name" value="TYR_RECOMBINASE"/>
    <property type="match status" value="1"/>
</dbReference>
<dbReference type="SUPFAM" id="SSF56349">
    <property type="entry name" value="DNA breaking-rejoining enzymes"/>
    <property type="match status" value="1"/>
</dbReference>